<sequence>MHSKLQTGLILFFCTLNTSAVVFQSYFRLSTDITPKDSCLRVDSIKSILACFLRCFGVLGFYHMISFNNDQQTCLCCEDLSGSDVTSPGWKTYLPNPSCQDGYAAYIAPEFQVCLKFVPVSSDYTKAKEHCEAEGGDLIRIDSTLKYDIFKQMLARHDSGGGIEVWIQAVLVNQEWRFHDGSVVPEVCPRSVGVAAGEDYLRAKSANDFKCYDINAGHKCLYICEYNL</sequence>
<dbReference type="InterPro" id="IPR016186">
    <property type="entry name" value="C-type_lectin-like/link_sf"/>
</dbReference>
<name>A0A8B8C9X5_CRAVI</name>
<dbReference type="SMART" id="SM00034">
    <property type="entry name" value="CLECT"/>
    <property type="match status" value="1"/>
</dbReference>
<dbReference type="Proteomes" id="UP000694844">
    <property type="component" value="Chromosome 10"/>
</dbReference>
<gene>
    <name evidence="5" type="primary">LOC111117683</name>
</gene>
<feature type="domain" description="C-type lectin" evidence="3">
    <location>
        <begin position="99"/>
        <end position="225"/>
    </location>
</feature>
<protein>
    <submittedName>
        <fullName evidence="5">Uncharacterized protein LOC111117683</fullName>
    </submittedName>
</protein>
<dbReference type="InterPro" id="IPR016187">
    <property type="entry name" value="CTDL_fold"/>
</dbReference>
<keyword evidence="4" id="KW-1185">Reference proteome</keyword>
<evidence type="ECO:0000259" key="3">
    <source>
        <dbReference type="SMART" id="SM00034"/>
    </source>
</evidence>
<dbReference type="GeneID" id="111117683"/>
<keyword evidence="2" id="KW-0732">Signal</keyword>
<feature type="transmembrane region" description="Helical" evidence="1">
    <location>
        <begin position="44"/>
        <end position="62"/>
    </location>
</feature>
<evidence type="ECO:0000256" key="2">
    <source>
        <dbReference type="SAM" id="SignalP"/>
    </source>
</evidence>
<reference evidence="5" key="1">
    <citation type="submission" date="2025-08" db="UniProtKB">
        <authorList>
            <consortium name="RefSeq"/>
        </authorList>
    </citation>
    <scope>IDENTIFICATION</scope>
    <source>
        <tissue evidence="5">Whole sample</tissue>
    </source>
</reference>
<evidence type="ECO:0000313" key="4">
    <source>
        <dbReference type="Proteomes" id="UP000694844"/>
    </source>
</evidence>
<dbReference type="KEGG" id="cvn:111117683"/>
<evidence type="ECO:0000313" key="5">
    <source>
        <dbReference type="RefSeq" id="XP_022312557.1"/>
    </source>
</evidence>
<dbReference type="InterPro" id="IPR001304">
    <property type="entry name" value="C-type_lectin-like"/>
</dbReference>
<evidence type="ECO:0000256" key="1">
    <source>
        <dbReference type="SAM" id="Phobius"/>
    </source>
</evidence>
<accession>A0A8B8C9X5</accession>
<keyword evidence="1" id="KW-1133">Transmembrane helix</keyword>
<keyword evidence="1" id="KW-0812">Transmembrane</keyword>
<feature type="chain" id="PRO_5034443383" evidence="2">
    <location>
        <begin position="21"/>
        <end position="228"/>
    </location>
</feature>
<dbReference type="OrthoDB" id="6071702at2759"/>
<organism evidence="4 5">
    <name type="scientific">Crassostrea virginica</name>
    <name type="common">Eastern oyster</name>
    <dbReference type="NCBI Taxonomy" id="6565"/>
    <lineage>
        <taxon>Eukaryota</taxon>
        <taxon>Metazoa</taxon>
        <taxon>Spiralia</taxon>
        <taxon>Lophotrochozoa</taxon>
        <taxon>Mollusca</taxon>
        <taxon>Bivalvia</taxon>
        <taxon>Autobranchia</taxon>
        <taxon>Pteriomorphia</taxon>
        <taxon>Ostreida</taxon>
        <taxon>Ostreoidea</taxon>
        <taxon>Ostreidae</taxon>
        <taxon>Crassostrea</taxon>
    </lineage>
</organism>
<dbReference type="CDD" id="cd00037">
    <property type="entry name" value="CLECT"/>
    <property type="match status" value="1"/>
</dbReference>
<proteinExistence type="predicted"/>
<dbReference type="Gene3D" id="3.10.100.10">
    <property type="entry name" value="Mannose-Binding Protein A, subunit A"/>
    <property type="match status" value="1"/>
</dbReference>
<dbReference type="AlphaFoldDB" id="A0A8B8C9X5"/>
<dbReference type="RefSeq" id="XP_022312557.1">
    <property type="nucleotide sequence ID" value="XM_022456849.1"/>
</dbReference>
<feature type="signal peptide" evidence="2">
    <location>
        <begin position="1"/>
        <end position="20"/>
    </location>
</feature>
<keyword evidence="1" id="KW-0472">Membrane</keyword>
<dbReference type="SUPFAM" id="SSF56436">
    <property type="entry name" value="C-type lectin-like"/>
    <property type="match status" value="1"/>
</dbReference>